<accession>A0ABR0A1U5</accession>
<sequence length="67" mass="8063">MSVIVERDYITATCEEDPYSYETHFTFATRMRDVMYWTSEAKTQNLRRPSVWPGGHYKPKRTNRLLM</sequence>
<protein>
    <submittedName>
        <fullName evidence="1">Uncharacterized protein</fullName>
    </submittedName>
</protein>
<name>A0ABR0A1U5_9CRUS</name>
<proteinExistence type="predicted"/>
<keyword evidence="2" id="KW-1185">Reference proteome</keyword>
<comment type="caution">
    <text evidence="1">The sequence shown here is derived from an EMBL/GenBank/DDBJ whole genome shotgun (WGS) entry which is preliminary data.</text>
</comment>
<gene>
    <name evidence="1" type="ORF">OUZ56_000960</name>
</gene>
<reference evidence="1 2" key="1">
    <citation type="journal article" date="2023" name="Nucleic Acids Res.">
        <title>The hologenome of Daphnia magna reveals possible DNA methylation and microbiome-mediated evolution of the host genome.</title>
        <authorList>
            <person name="Chaturvedi A."/>
            <person name="Li X."/>
            <person name="Dhandapani V."/>
            <person name="Marshall H."/>
            <person name="Kissane S."/>
            <person name="Cuenca-Cambronero M."/>
            <person name="Asole G."/>
            <person name="Calvet F."/>
            <person name="Ruiz-Romero M."/>
            <person name="Marangio P."/>
            <person name="Guigo R."/>
            <person name="Rago D."/>
            <person name="Mirbahai L."/>
            <person name="Eastwood N."/>
            <person name="Colbourne J.K."/>
            <person name="Zhou J."/>
            <person name="Mallon E."/>
            <person name="Orsini L."/>
        </authorList>
    </citation>
    <scope>NUCLEOTIDE SEQUENCE [LARGE SCALE GENOMIC DNA]</scope>
    <source>
        <strain evidence="1">LRV0_1</strain>
    </source>
</reference>
<organism evidence="1 2">
    <name type="scientific">Daphnia magna</name>
    <dbReference type="NCBI Taxonomy" id="35525"/>
    <lineage>
        <taxon>Eukaryota</taxon>
        <taxon>Metazoa</taxon>
        <taxon>Ecdysozoa</taxon>
        <taxon>Arthropoda</taxon>
        <taxon>Crustacea</taxon>
        <taxon>Branchiopoda</taxon>
        <taxon>Diplostraca</taxon>
        <taxon>Cladocera</taxon>
        <taxon>Anomopoda</taxon>
        <taxon>Daphniidae</taxon>
        <taxon>Daphnia</taxon>
    </lineage>
</organism>
<dbReference type="EMBL" id="JAOYFB010000036">
    <property type="protein sequence ID" value="KAK4018925.1"/>
    <property type="molecule type" value="Genomic_DNA"/>
</dbReference>
<evidence type="ECO:0000313" key="2">
    <source>
        <dbReference type="Proteomes" id="UP001234178"/>
    </source>
</evidence>
<dbReference type="Proteomes" id="UP001234178">
    <property type="component" value="Unassembled WGS sequence"/>
</dbReference>
<evidence type="ECO:0000313" key="1">
    <source>
        <dbReference type="EMBL" id="KAK4018925.1"/>
    </source>
</evidence>